<gene>
    <name evidence="1" type="ORF">SK128_000876</name>
</gene>
<comment type="caution">
    <text evidence="1">The sequence shown here is derived from an EMBL/GenBank/DDBJ whole genome shotgun (WGS) entry which is preliminary data.</text>
</comment>
<reference evidence="1 2" key="1">
    <citation type="submission" date="2023-11" db="EMBL/GenBank/DDBJ databases">
        <title>Halocaridina rubra genome assembly.</title>
        <authorList>
            <person name="Smith C."/>
        </authorList>
    </citation>
    <scope>NUCLEOTIDE SEQUENCE [LARGE SCALE GENOMIC DNA]</scope>
    <source>
        <strain evidence="1">EP-1</strain>
        <tissue evidence="1">Whole</tissue>
    </source>
</reference>
<keyword evidence="2" id="KW-1185">Reference proteome</keyword>
<organism evidence="1 2">
    <name type="scientific">Halocaridina rubra</name>
    <name type="common">Hawaiian red shrimp</name>
    <dbReference type="NCBI Taxonomy" id="373956"/>
    <lineage>
        <taxon>Eukaryota</taxon>
        <taxon>Metazoa</taxon>
        <taxon>Ecdysozoa</taxon>
        <taxon>Arthropoda</taxon>
        <taxon>Crustacea</taxon>
        <taxon>Multicrustacea</taxon>
        <taxon>Malacostraca</taxon>
        <taxon>Eumalacostraca</taxon>
        <taxon>Eucarida</taxon>
        <taxon>Decapoda</taxon>
        <taxon>Pleocyemata</taxon>
        <taxon>Caridea</taxon>
        <taxon>Atyoidea</taxon>
        <taxon>Atyidae</taxon>
        <taxon>Halocaridina</taxon>
    </lineage>
</organism>
<dbReference type="Proteomes" id="UP001381693">
    <property type="component" value="Unassembled WGS sequence"/>
</dbReference>
<name>A0AAN9A3Q7_HALRR</name>
<dbReference type="Gene3D" id="3.40.630.30">
    <property type="match status" value="1"/>
</dbReference>
<evidence type="ECO:0000313" key="1">
    <source>
        <dbReference type="EMBL" id="KAK7071365.1"/>
    </source>
</evidence>
<dbReference type="InterPro" id="IPR016181">
    <property type="entry name" value="Acyl_CoA_acyltransferase"/>
</dbReference>
<dbReference type="SUPFAM" id="SSF55729">
    <property type="entry name" value="Acyl-CoA N-acyltransferases (Nat)"/>
    <property type="match status" value="1"/>
</dbReference>
<dbReference type="AlphaFoldDB" id="A0AAN9A3Q7"/>
<feature type="non-terminal residue" evidence="1">
    <location>
        <position position="145"/>
    </location>
</feature>
<dbReference type="EMBL" id="JAXCGZ010015008">
    <property type="protein sequence ID" value="KAK7071365.1"/>
    <property type="molecule type" value="Genomic_DNA"/>
</dbReference>
<accession>A0AAN9A3Q7</accession>
<sequence>MDEFEIVDLVQEDLDEVLSLIETAYTPREPLSLGFHYAFKDLLPLHTFETKLSIEKGCAIGLRNNSGKLIGLSLCLVVNSDSDPIYTTTYSSPECNLYNKVLTDFCHGIHHSSEEEGVTTAILDLLLLTVHPNYCNKGIATKLIE</sequence>
<proteinExistence type="predicted"/>
<evidence type="ECO:0000313" key="2">
    <source>
        <dbReference type="Proteomes" id="UP001381693"/>
    </source>
</evidence>
<protein>
    <submittedName>
        <fullName evidence="1">Uncharacterized protein</fullName>
    </submittedName>
</protein>